<dbReference type="SUPFAM" id="SSF159894">
    <property type="entry name" value="YgaC/TfoX-N like"/>
    <property type="match status" value="1"/>
</dbReference>
<evidence type="ECO:0000313" key="3">
    <source>
        <dbReference type="Proteomes" id="UP000294662"/>
    </source>
</evidence>
<organism evidence="2 3">
    <name type="scientific">Antarcticimicrobium sediminis</name>
    <dbReference type="NCBI Taxonomy" id="2546227"/>
    <lineage>
        <taxon>Bacteria</taxon>
        <taxon>Pseudomonadati</taxon>
        <taxon>Pseudomonadota</taxon>
        <taxon>Alphaproteobacteria</taxon>
        <taxon>Rhodobacterales</taxon>
        <taxon>Paracoccaceae</taxon>
        <taxon>Antarcticimicrobium</taxon>
    </lineage>
</organism>
<dbReference type="OrthoDB" id="214902at2"/>
<sequence length="110" mass="11803">MAYSEHMAETMRADLGVEPGLSEKKMFGGICLLLYGNMIAGLGKDGAFYRVGKPNEATARALPGTDPMVMGGRQMGGFVRLDEDGFTEDATRLKLTEIALAFTASLPPKE</sequence>
<dbReference type="InterPro" id="IPR007076">
    <property type="entry name" value="TfoX_N"/>
</dbReference>
<name>A0A4R5F0F5_9RHOB</name>
<accession>A0A4R5F0F5</accession>
<dbReference type="EMBL" id="SMFP01000001">
    <property type="protein sequence ID" value="TDE40833.1"/>
    <property type="molecule type" value="Genomic_DNA"/>
</dbReference>
<feature type="domain" description="TfoX N-terminal" evidence="1">
    <location>
        <begin position="21"/>
        <end position="101"/>
    </location>
</feature>
<evidence type="ECO:0000259" key="1">
    <source>
        <dbReference type="Pfam" id="PF04993"/>
    </source>
</evidence>
<protein>
    <recommendedName>
        <fullName evidence="1">TfoX N-terminal domain-containing protein</fullName>
    </recommendedName>
</protein>
<dbReference type="Gene3D" id="3.30.1460.30">
    <property type="entry name" value="YgaC/TfoX-N like chaperone"/>
    <property type="match status" value="1"/>
</dbReference>
<proteinExistence type="predicted"/>
<dbReference type="AlphaFoldDB" id="A0A4R5F0F5"/>
<dbReference type="Proteomes" id="UP000294662">
    <property type="component" value="Unassembled WGS sequence"/>
</dbReference>
<dbReference type="RefSeq" id="WP_132826823.1">
    <property type="nucleotide sequence ID" value="NZ_SMFP01000001.1"/>
</dbReference>
<gene>
    <name evidence="2" type="ORF">E1B25_01025</name>
</gene>
<keyword evidence="3" id="KW-1185">Reference proteome</keyword>
<reference evidence="2 3" key="1">
    <citation type="submission" date="2019-03" db="EMBL/GenBank/DDBJ databases">
        <authorList>
            <person name="Zhang S."/>
        </authorList>
    </citation>
    <scope>NUCLEOTIDE SEQUENCE [LARGE SCALE GENOMIC DNA]</scope>
    <source>
        <strain evidence="2 3">S4J41</strain>
    </source>
</reference>
<dbReference type="Pfam" id="PF04993">
    <property type="entry name" value="TfoX_N"/>
    <property type="match status" value="1"/>
</dbReference>
<comment type="caution">
    <text evidence="2">The sequence shown here is derived from an EMBL/GenBank/DDBJ whole genome shotgun (WGS) entry which is preliminary data.</text>
</comment>
<evidence type="ECO:0000313" key="2">
    <source>
        <dbReference type="EMBL" id="TDE40833.1"/>
    </source>
</evidence>